<dbReference type="EMBL" id="LR905125">
    <property type="protein sequence ID" value="CAD7253292.1"/>
    <property type="molecule type" value="Genomic_DNA"/>
</dbReference>
<dbReference type="PANTHER" id="PTHR48411:SF1">
    <property type="entry name" value="OS01G0948300 PROTEIN"/>
    <property type="match status" value="1"/>
</dbReference>
<feature type="domain" description="CRAL-TRIO" evidence="1">
    <location>
        <begin position="15"/>
        <end position="165"/>
    </location>
</feature>
<organism evidence="2">
    <name type="scientific">Darwinula stevensoni</name>
    <dbReference type="NCBI Taxonomy" id="69355"/>
    <lineage>
        <taxon>Eukaryota</taxon>
        <taxon>Metazoa</taxon>
        <taxon>Ecdysozoa</taxon>
        <taxon>Arthropoda</taxon>
        <taxon>Crustacea</taxon>
        <taxon>Oligostraca</taxon>
        <taxon>Ostracoda</taxon>
        <taxon>Podocopa</taxon>
        <taxon>Podocopida</taxon>
        <taxon>Darwinulocopina</taxon>
        <taxon>Darwinuloidea</taxon>
        <taxon>Darwinulidae</taxon>
        <taxon>Darwinula</taxon>
    </lineage>
</organism>
<keyword evidence="3" id="KW-1185">Reference proteome</keyword>
<evidence type="ECO:0000313" key="3">
    <source>
        <dbReference type="Proteomes" id="UP000677054"/>
    </source>
</evidence>
<evidence type="ECO:0000259" key="1">
    <source>
        <dbReference type="SMART" id="SM00516"/>
    </source>
</evidence>
<proteinExistence type="predicted"/>
<reference evidence="2" key="1">
    <citation type="submission" date="2020-11" db="EMBL/GenBank/DDBJ databases">
        <authorList>
            <person name="Tran Van P."/>
        </authorList>
    </citation>
    <scope>NUCLEOTIDE SEQUENCE</scope>
</reference>
<dbReference type="Gene3D" id="3.40.525.10">
    <property type="entry name" value="CRAL-TRIO lipid binding domain"/>
    <property type="match status" value="1"/>
</dbReference>
<sequence>FRYERLLRKGKKEDLTEISNTGCLYQSGMDRCGRPVVIFIGKWFDVRCINLDKALLYLVCLLDGIVSGDYVVLYFHTLTGKHNRPALHWIRTVYNILPYKYKKNLKGFHIVHPSFWTKVMTWWFLTWMAPGIKGKVHNVSGVEYLYSIMDPDQLDIPAFITEYDMTVNGFRYYQPC</sequence>
<dbReference type="InterPro" id="IPR001251">
    <property type="entry name" value="CRAL-TRIO_dom"/>
</dbReference>
<evidence type="ECO:0000313" key="2">
    <source>
        <dbReference type="EMBL" id="CAD7253292.1"/>
    </source>
</evidence>
<dbReference type="SUPFAM" id="SSF52087">
    <property type="entry name" value="CRAL/TRIO domain"/>
    <property type="match status" value="1"/>
</dbReference>
<dbReference type="OrthoDB" id="365077at2759"/>
<dbReference type="InterPro" id="IPR036865">
    <property type="entry name" value="CRAL-TRIO_dom_sf"/>
</dbReference>
<protein>
    <recommendedName>
        <fullName evidence="1">CRAL-TRIO domain-containing protein</fullName>
    </recommendedName>
</protein>
<gene>
    <name evidence="2" type="ORF">DSTB1V02_LOCUS13042</name>
</gene>
<dbReference type="PANTHER" id="PTHR48411">
    <property type="entry name" value="OS01G0948300 PROTEIN"/>
    <property type="match status" value="1"/>
</dbReference>
<dbReference type="Proteomes" id="UP000677054">
    <property type="component" value="Unassembled WGS sequence"/>
</dbReference>
<accession>A0A7R9FSE4</accession>
<dbReference type="Pfam" id="PF13716">
    <property type="entry name" value="CRAL_TRIO_2"/>
    <property type="match status" value="1"/>
</dbReference>
<dbReference type="SMART" id="SM00516">
    <property type="entry name" value="SEC14"/>
    <property type="match status" value="1"/>
</dbReference>
<name>A0A7R9FSE4_9CRUS</name>
<feature type="non-terminal residue" evidence="2">
    <location>
        <position position="1"/>
    </location>
</feature>
<dbReference type="CDD" id="cd00170">
    <property type="entry name" value="SEC14"/>
    <property type="match status" value="1"/>
</dbReference>
<dbReference type="EMBL" id="CAJPEV010005608">
    <property type="protein sequence ID" value="CAG0903329.1"/>
    <property type="molecule type" value="Genomic_DNA"/>
</dbReference>
<dbReference type="AlphaFoldDB" id="A0A7R9FSE4"/>